<keyword evidence="1" id="KW-1133">Transmembrane helix</keyword>
<keyword evidence="1" id="KW-0472">Membrane</keyword>
<dbReference type="EMBL" id="CAEZTM010000065">
    <property type="protein sequence ID" value="CAB4578337.1"/>
    <property type="molecule type" value="Genomic_DNA"/>
</dbReference>
<evidence type="ECO:0000313" key="2">
    <source>
        <dbReference type="EMBL" id="CAB4578337.1"/>
    </source>
</evidence>
<proteinExistence type="predicted"/>
<sequence>MIEWFAWFQVGFAVLIGLVSFGFAATKAAPNDYTLLGTVLIGVLLVAQIVVSIAAPLLGNEPTGDPLEFWMYLITAVMMIPAAVIWAVVERSVVSNVILGVVGLSVAVMVARMNEIWFSTSA</sequence>
<feature type="transmembrane region" description="Helical" evidence="1">
    <location>
        <begin position="96"/>
        <end position="113"/>
    </location>
</feature>
<feature type="transmembrane region" description="Helical" evidence="1">
    <location>
        <begin position="33"/>
        <end position="57"/>
    </location>
</feature>
<gene>
    <name evidence="2" type="ORF">UFOPK1684_01200</name>
    <name evidence="3" type="ORF">UFOPK2158_00505</name>
</gene>
<feature type="transmembrane region" description="Helical" evidence="1">
    <location>
        <begin position="69"/>
        <end position="89"/>
    </location>
</feature>
<protein>
    <submittedName>
        <fullName evidence="3">Unannotated protein</fullName>
    </submittedName>
</protein>
<accession>A0A6J6JVN1</accession>
<organism evidence="3">
    <name type="scientific">freshwater metagenome</name>
    <dbReference type="NCBI Taxonomy" id="449393"/>
    <lineage>
        <taxon>unclassified sequences</taxon>
        <taxon>metagenomes</taxon>
        <taxon>ecological metagenomes</taxon>
    </lineage>
</organism>
<feature type="transmembrane region" description="Helical" evidence="1">
    <location>
        <begin position="6"/>
        <end position="26"/>
    </location>
</feature>
<keyword evidence="1" id="KW-0812">Transmembrane</keyword>
<evidence type="ECO:0000256" key="1">
    <source>
        <dbReference type="SAM" id="Phobius"/>
    </source>
</evidence>
<dbReference type="EMBL" id="CAEZVY010000040">
    <property type="protein sequence ID" value="CAB4640043.1"/>
    <property type="molecule type" value="Genomic_DNA"/>
</dbReference>
<name>A0A6J6JVN1_9ZZZZ</name>
<reference evidence="3" key="1">
    <citation type="submission" date="2020-05" db="EMBL/GenBank/DDBJ databases">
        <authorList>
            <person name="Chiriac C."/>
            <person name="Salcher M."/>
            <person name="Ghai R."/>
            <person name="Kavagutti S V."/>
        </authorList>
    </citation>
    <scope>NUCLEOTIDE SEQUENCE</scope>
</reference>
<dbReference type="AlphaFoldDB" id="A0A6J6JVN1"/>
<evidence type="ECO:0000313" key="3">
    <source>
        <dbReference type="EMBL" id="CAB4640043.1"/>
    </source>
</evidence>